<feature type="domain" description="HTH cro/C1-type" evidence="1">
    <location>
        <begin position="16"/>
        <end position="60"/>
    </location>
</feature>
<dbReference type="GO" id="GO:0003677">
    <property type="term" value="F:DNA binding"/>
    <property type="evidence" value="ECO:0007669"/>
    <property type="project" value="InterPro"/>
</dbReference>
<dbReference type="InterPro" id="IPR001387">
    <property type="entry name" value="Cro/C1-type_HTH"/>
</dbReference>
<dbReference type="AlphaFoldDB" id="A0A4U8Q0D8"/>
<dbReference type="EMBL" id="QGQD01000106">
    <property type="protein sequence ID" value="TLC98006.1"/>
    <property type="molecule type" value="Genomic_DNA"/>
</dbReference>
<organism evidence="2 3">
    <name type="scientific">Robinsoniella peoriensis</name>
    <dbReference type="NCBI Taxonomy" id="180332"/>
    <lineage>
        <taxon>Bacteria</taxon>
        <taxon>Bacillati</taxon>
        <taxon>Bacillota</taxon>
        <taxon>Clostridia</taxon>
        <taxon>Lachnospirales</taxon>
        <taxon>Lachnospiraceae</taxon>
        <taxon>Robinsoniella</taxon>
    </lineage>
</organism>
<dbReference type="RefSeq" id="WP_138004026.1">
    <property type="nucleotide sequence ID" value="NZ_QGQD01000106.1"/>
</dbReference>
<evidence type="ECO:0000313" key="2">
    <source>
        <dbReference type="EMBL" id="TLC98006.1"/>
    </source>
</evidence>
<dbReference type="SMART" id="SM00530">
    <property type="entry name" value="HTH_XRE"/>
    <property type="match status" value="1"/>
</dbReference>
<proteinExistence type="predicted"/>
<dbReference type="Gene3D" id="1.10.260.40">
    <property type="entry name" value="lambda repressor-like DNA-binding domains"/>
    <property type="match status" value="1"/>
</dbReference>
<evidence type="ECO:0000313" key="3">
    <source>
        <dbReference type="Proteomes" id="UP000306509"/>
    </source>
</evidence>
<dbReference type="SUPFAM" id="SSF47413">
    <property type="entry name" value="lambda repressor-like DNA-binding domains"/>
    <property type="match status" value="1"/>
</dbReference>
<dbReference type="PROSITE" id="PS50943">
    <property type="entry name" value="HTH_CROC1"/>
    <property type="match status" value="1"/>
</dbReference>
<name>A0A4U8Q0D8_9FIRM</name>
<sequence length="72" mass="8547">MFFRRIGDLRIDHDETQEQIAELLMCQREVYRRYEKGIREIPVWAAIALAEHYNCSVDYLLGVSDIKKPFGE</sequence>
<protein>
    <submittedName>
        <fullName evidence="2">Helix-turn-helix protein</fullName>
    </submittedName>
</protein>
<dbReference type="InterPro" id="IPR010982">
    <property type="entry name" value="Lambda_DNA-bd_dom_sf"/>
</dbReference>
<dbReference type="Proteomes" id="UP000306509">
    <property type="component" value="Unassembled WGS sequence"/>
</dbReference>
<keyword evidence="3" id="KW-1185">Reference proteome</keyword>
<reference evidence="2 3" key="1">
    <citation type="journal article" date="2019" name="Anaerobe">
        <title>Detection of Robinsoniella peoriensis in multiple bone samples of a trauma patient.</title>
        <authorList>
            <person name="Schrottner P."/>
            <person name="Hartwich K."/>
            <person name="Bunk B."/>
            <person name="Schober I."/>
            <person name="Helbig S."/>
            <person name="Rudolph W.W."/>
            <person name="Gunzer F."/>
        </authorList>
    </citation>
    <scope>NUCLEOTIDE SEQUENCE [LARGE SCALE GENOMIC DNA]</scope>
    <source>
        <strain evidence="2 3">DSM 106044</strain>
    </source>
</reference>
<dbReference type="Pfam" id="PF01381">
    <property type="entry name" value="HTH_3"/>
    <property type="match status" value="1"/>
</dbReference>
<dbReference type="CDD" id="cd00093">
    <property type="entry name" value="HTH_XRE"/>
    <property type="match status" value="1"/>
</dbReference>
<comment type="caution">
    <text evidence="2">The sequence shown here is derived from an EMBL/GenBank/DDBJ whole genome shotgun (WGS) entry which is preliminary data.</text>
</comment>
<evidence type="ECO:0000259" key="1">
    <source>
        <dbReference type="PROSITE" id="PS50943"/>
    </source>
</evidence>
<gene>
    <name evidence="2" type="ORF">DSM106044_05170</name>
</gene>
<accession>A0A4U8Q0D8</accession>